<evidence type="ECO:0000313" key="2">
    <source>
        <dbReference type="EMBL" id="AOX03107.1"/>
    </source>
</evidence>
<sequence>MLSLLSDENFNGDIVRGLFLRQPNLDLLRVQDVGLREVDDPAILAWAAINGRILLTHDRATMPDFAYNRLVSGESMAGIFVVNDRMPIRQAIDELLLLIDCSEQAEWKGIVLYLPL</sequence>
<dbReference type="KEGG" id="mpro:BJP34_29955"/>
<dbReference type="InterPro" id="IPR041049">
    <property type="entry name" value="DUF5615"/>
</dbReference>
<organism evidence="2 3">
    <name type="scientific">Moorena producens PAL-8-15-08-1</name>
    <dbReference type="NCBI Taxonomy" id="1458985"/>
    <lineage>
        <taxon>Bacteria</taxon>
        <taxon>Bacillati</taxon>
        <taxon>Cyanobacteriota</taxon>
        <taxon>Cyanophyceae</taxon>
        <taxon>Coleofasciculales</taxon>
        <taxon>Coleofasciculaceae</taxon>
        <taxon>Moorena</taxon>
    </lineage>
</organism>
<evidence type="ECO:0000259" key="1">
    <source>
        <dbReference type="Pfam" id="PF18480"/>
    </source>
</evidence>
<protein>
    <recommendedName>
        <fullName evidence="1">DUF5615 domain-containing protein</fullName>
    </recommendedName>
</protein>
<accession>A0A1D8TZP0</accession>
<dbReference type="EMBL" id="CP017599">
    <property type="protein sequence ID" value="AOX03107.1"/>
    <property type="molecule type" value="Genomic_DNA"/>
</dbReference>
<dbReference type="Proteomes" id="UP000177870">
    <property type="component" value="Chromosome"/>
</dbReference>
<dbReference type="AlphaFoldDB" id="A0A1D8TZP0"/>
<dbReference type="Pfam" id="PF18480">
    <property type="entry name" value="DUF5615"/>
    <property type="match status" value="1"/>
</dbReference>
<dbReference type="STRING" id="1458985.BJP34_29955"/>
<dbReference type="OrthoDB" id="530832at2"/>
<name>A0A1D8TZP0_9CYAN</name>
<proteinExistence type="predicted"/>
<dbReference type="RefSeq" id="WP_070395499.1">
    <property type="nucleotide sequence ID" value="NZ_CP017599.1"/>
</dbReference>
<evidence type="ECO:0000313" key="3">
    <source>
        <dbReference type="Proteomes" id="UP000177870"/>
    </source>
</evidence>
<reference evidence="3" key="1">
    <citation type="submission" date="2016-10" db="EMBL/GenBank/DDBJ databases">
        <title>Comparative genomics uncovers the prolific and rare metabolic potential of the cyanobacterial genus Moorea.</title>
        <authorList>
            <person name="Leao T."/>
            <person name="Castelao G."/>
            <person name="Korobeynikov A."/>
            <person name="Monroe E.A."/>
            <person name="Podell S."/>
            <person name="Glukhov E."/>
            <person name="Allen E."/>
            <person name="Gerwick W.H."/>
            <person name="Gerwick L."/>
        </authorList>
    </citation>
    <scope>NUCLEOTIDE SEQUENCE [LARGE SCALE GENOMIC DNA]</scope>
    <source>
        <strain evidence="3">PAL-8-15-08-1</strain>
    </source>
</reference>
<gene>
    <name evidence="2" type="ORF">BJP34_29955</name>
</gene>
<feature type="domain" description="DUF5615" evidence="1">
    <location>
        <begin position="4"/>
        <end position="97"/>
    </location>
</feature>